<keyword evidence="1" id="KW-1133">Transmembrane helix</keyword>
<sequence length="174" mass="20353">MEMKICISGIVIVFLLGIVLFGALFLITQVLLGFRCKNKIEAVLVDVEISKTEDGSQRVAVPHESRYSKYSSYSYKPKKEFVNKKTYRYAYSPVYQYEYDNYSFTRHPVNNLDYFDNKVFEKKNYKIGQKCYIYIDSKRPAVCMTKRFSLMNTIMAIFIIAGGCYMFLAFLLKI</sequence>
<gene>
    <name evidence="2" type="ORF">CPT75_18280</name>
</gene>
<proteinExistence type="predicted"/>
<evidence type="ECO:0000313" key="2">
    <source>
        <dbReference type="EMBL" id="PWT28922.1"/>
    </source>
</evidence>
<feature type="transmembrane region" description="Helical" evidence="1">
    <location>
        <begin position="6"/>
        <end position="32"/>
    </location>
</feature>
<organism evidence="2 3">
    <name type="scientific">Butyrivibrio fibrisolvens</name>
    <dbReference type="NCBI Taxonomy" id="831"/>
    <lineage>
        <taxon>Bacteria</taxon>
        <taxon>Bacillati</taxon>
        <taxon>Bacillota</taxon>
        <taxon>Clostridia</taxon>
        <taxon>Lachnospirales</taxon>
        <taxon>Lachnospiraceae</taxon>
        <taxon>Butyrivibrio</taxon>
    </lineage>
</organism>
<reference evidence="2 3" key="1">
    <citation type="submission" date="2017-09" db="EMBL/GenBank/DDBJ databases">
        <title>High-quality draft genome sequence of Butyrivibrio fibrisolvens INBov1, isolated from cow rumen.</title>
        <authorList>
            <person name="Rodriguez Hernaez J."/>
            <person name="Rivarola M."/>
            <person name="Paniego N."/>
            <person name="Cravero S."/>
            <person name="Ceron Cucchi M."/>
            <person name="Martinez M.C."/>
        </authorList>
    </citation>
    <scope>NUCLEOTIDE SEQUENCE [LARGE SCALE GENOMIC DNA]</scope>
    <source>
        <strain evidence="2 3">INBov1</strain>
    </source>
</reference>
<comment type="caution">
    <text evidence="2">The sequence shown here is derived from an EMBL/GenBank/DDBJ whole genome shotgun (WGS) entry which is preliminary data.</text>
</comment>
<accession>A0A317G8X7</accession>
<keyword evidence="1" id="KW-0472">Membrane</keyword>
<dbReference type="RefSeq" id="WP_110073963.1">
    <property type="nucleotide sequence ID" value="NZ_CM009896.1"/>
</dbReference>
<dbReference type="EMBL" id="NXNG01000001">
    <property type="protein sequence ID" value="PWT28922.1"/>
    <property type="molecule type" value="Genomic_DNA"/>
</dbReference>
<evidence type="ECO:0000313" key="3">
    <source>
        <dbReference type="Proteomes" id="UP000245488"/>
    </source>
</evidence>
<evidence type="ECO:0008006" key="4">
    <source>
        <dbReference type="Google" id="ProtNLM"/>
    </source>
</evidence>
<evidence type="ECO:0000256" key="1">
    <source>
        <dbReference type="SAM" id="Phobius"/>
    </source>
</evidence>
<keyword evidence="3" id="KW-1185">Reference proteome</keyword>
<dbReference type="AlphaFoldDB" id="A0A317G8X7"/>
<name>A0A317G8X7_BUTFI</name>
<protein>
    <recommendedName>
        <fullName evidence="4">DUF3592 domain-containing protein</fullName>
    </recommendedName>
</protein>
<dbReference type="Proteomes" id="UP000245488">
    <property type="component" value="Chromosome"/>
</dbReference>
<keyword evidence="1" id="KW-0812">Transmembrane</keyword>
<feature type="transmembrane region" description="Helical" evidence="1">
    <location>
        <begin position="148"/>
        <end position="172"/>
    </location>
</feature>